<dbReference type="GO" id="GO:0005886">
    <property type="term" value="C:plasma membrane"/>
    <property type="evidence" value="ECO:0007669"/>
    <property type="project" value="UniProtKB-SubCell"/>
</dbReference>
<evidence type="ECO:0000256" key="7">
    <source>
        <dbReference type="ARBA" id="ARBA00023180"/>
    </source>
</evidence>
<dbReference type="InterPro" id="IPR001507">
    <property type="entry name" value="ZP_dom"/>
</dbReference>
<evidence type="ECO:0000256" key="5">
    <source>
        <dbReference type="ARBA" id="ARBA00023136"/>
    </source>
</evidence>
<name>A0A9Q1IWS6_SYNKA</name>
<dbReference type="PANTHER" id="PTHR47130:SF3">
    <property type="entry name" value="ZONA PELLUCIDA PROTEIN"/>
    <property type="match status" value="1"/>
</dbReference>
<gene>
    <name evidence="10" type="ORF">SKAU_G00189950</name>
</gene>
<feature type="domain" description="ZP" evidence="9">
    <location>
        <begin position="603"/>
        <end position="866"/>
    </location>
</feature>
<dbReference type="InterPro" id="IPR055356">
    <property type="entry name" value="ZP-N"/>
</dbReference>
<dbReference type="PROSITE" id="PS00682">
    <property type="entry name" value="ZP_1"/>
    <property type="match status" value="1"/>
</dbReference>
<feature type="chain" id="PRO_5040240148" description="ZP domain-containing protein" evidence="8">
    <location>
        <begin position="22"/>
        <end position="896"/>
    </location>
</feature>
<keyword evidence="7" id="KW-0325">Glycoprotein</keyword>
<keyword evidence="11" id="KW-1185">Reference proteome</keyword>
<dbReference type="PROSITE" id="PS51034">
    <property type="entry name" value="ZP_2"/>
    <property type="match status" value="1"/>
</dbReference>
<dbReference type="Gene3D" id="2.60.40.4100">
    <property type="entry name" value="Zona pellucida, ZP-C domain"/>
    <property type="match status" value="1"/>
</dbReference>
<dbReference type="SMART" id="SM00241">
    <property type="entry name" value="ZP"/>
    <property type="match status" value="1"/>
</dbReference>
<dbReference type="InterPro" id="IPR017977">
    <property type="entry name" value="ZP_dom_CS"/>
</dbReference>
<dbReference type="AlphaFoldDB" id="A0A9Q1IWS6"/>
<dbReference type="Pfam" id="PF26562">
    <property type="entry name" value="Ig-like"/>
    <property type="match status" value="1"/>
</dbReference>
<dbReference type="Proteomes" id="UP001152622">
    <property type="component" value="Chromosome 6"/>
</dbReference>
<evidence type="ECO:0000256" key="8">
    <source>
        <dbReference type="SAM" id="SignalP"/>
    </source>
</evidence>
<evidence type="ECO:0000256" key="2">
    <source>
        <dbReference type="ARBA" id="ARBA00004613"/>
    </source>
</evidence>
<evidence type="ECO:0000256" key="1">
    <source>
        <dbReference type="ARBA" id="ARBA00004236"/>
    </source>
</evidence>
<dbReference type="PANTHER" id="PTHR47130">
    <property type="entry name" value="SI:DKEY-19B23.11-RELATED"/>
    <property type="match status" value="1"/>
</dbReference>
<keyword evidence="3" id="KW-1003">Cell membrane</keyword>
<feature type="signal peptide" evidence="8">
    <location>
        <begin position="1"/>
        <end position="21"/>
    </location>
</feature>
<organism evidence="10 11">
    <name type="scientific">Synaphobranchus kaupii</name>
    <name type="common">Kaup's arrowtooth eel</name>
    <dbReference type="NCBI Taxonomy" id="118154"/>
    <lineage>
        <taxon>Eukaryota</taxon>
        <taxon>Metazoa</taxon>
        <taxon>Chordata</taxon>
        <taxon>Craniata</taxon>
        <taxon>Vertebrata</taxon>
        <taxon>Euteleostomi</taxon>
        <taxon>Actinopterygii</taxon>
        <taxon>Neopterygii</taxon>
        <taxon>Teleostei</taxon>
        <taxon>Anguilliformes</taxon>
        <taxon>Synaphobranchidae</taxon>
        <taxon>Synaphobranchus</taxon>
    </lineage>
</organism>
<dbReference type="InterPro" id="IPR042235">
    <property type="entry name" value="ZP-C_dom"/>
</dbReference>
<evidence type="ECO:0000259" key="9">
    <source>
        <dbReference type="PROSITE" id="PS51034"/>
    </source>
</evidence>
<evidence type="ECO:0000256" key="4">
    <source>
        <dbReference type="ARBA" id="ARBA00022525"/>
    </source>
</evidence>
<protein>
    <recommendedName>
        <fullName evidence="9">ZP domain-containing protein</fullName>
    </recommendedName>
</protein>
<keyword evidence="6" id="KW-1015">Disulfide bond</keyword>
<dbReference type="GO" id="GO:0005576">
    <property type="term" value="C:extracellular region"/>
    <property type="evidence" value="ECO:0007669"/>
    <property type="project" value="UniProtKB-SubCell"/>
</dbReference>
<keyword evidence="5" id="KW-0472">Membrane</keyword>
<dbReference type="OrthoDB" id="9944868at2759"/>
<evidence type="ECO:0000256" key="6">
    <source>
        <dbReference type="ARBA" id="ARBA00023157"/>
    </source>
</evidence>
<dbReference type="EMBL" id="JAINUF010000006">
    <property type="protein sequence ID" value="KAJ8356201.1"/>
    <property type="molecule type" value="Genomic_DNA"/>
</dbReference>
<dbReference type="Gene3D" id="2.60.40.3210">
    <property type="entry name" value="Zona pellucida, ZP-N domain"/>
    <property type="match status" value="1"/>
</dbReference>
<comment type="caution">
    <text evidence="10">The sequence shown here is derived from an EMBL/GenBank/DDBJ whole genome shotgun (WGS) entry which is preliminary data.</text>
</comment>
<dbReference type="InterPro" id="IPR055355">
    <property type="entry name" value="ZP-C"/>
</dbReference>
<keyword evidence="4" id="KW-0964">Secreted</keyword>
<proteinExistence type="predicted"/>
<dbReference type="Pfam" id="PF23344">
    <property type="entry name" value="ZP-N"/>
    <property type="match status" value="1"/>
</dbReference>
<evidence type="ECO:0000313" key="10">
    <source>
        <dbReference type="EMBL" id="KAJ8356201.1"/>
    </source>
</evidence>
<comment type="subcellular location">
    <subcellularLocation>
        <location evidence="1">Cell membrane</location>
    </subcellularLocation>
    <subcellularLocation>
        <location evidence="2">Secreted</location>
    </subcellularLocation>
</comment>
<evidence type="ECO:0000256" key="3">
    <source>
        <dbReference type="ARBA" id="ARBA00022475"/>
    </source>
</evidence>
<reference evidence="10" key="1">
    <citation type="journal article" date="2023" name="Science">
        <title>Genome structures resolve the early diversification of teleost fishes.</title>
        <authorList>
            <person name="Parey E."/>
            <person name="Louis A."/>
            <person name="Montfort J."/>
            <person name="Bouchez O."/>
            <person name="Roques C."/>
            <person name="Iampietro C."/>
            <person name="Lluch J."/>
            <person name="Castinel A."/>
            <person name="Donnadieu C."/>
            <person name="Desvignes T."/>
            <person name="Floi Bucao C."/>
            <person name="Jouanno E."/>
            <person name="Wen M."/>
            <person name="Mejri S."/>
            <person name="Dirks R."/>
            <person name="Jansen H."/>
            <person name="Henkel C."/>
            <person name="Chen W.J."/>
            <person name="Zahm M."/>
            <person name="Cabau C."/>
            <person name="Klopp C."/>
            <person name="Thompson A.W."/>
            <person name="Robinson-Rechavi M."/>
            <person name="Braasch I."/>
            <person name="Lecointre G."/>
            <person name="Bobe J."/>
            <person name="Postlethwait J.H."/>
            <person name="Berthelot C."/>
            <person name="Roest Crollius H."/>
            <person name="Guiguen Y."/>
        </authorList>
    </citation>
    <scope>NUCLEOTIDE SEQUENCE</scope>
    <source>
        <strain evidence="10">WJC10195</strain>
    </source>
</reference>
<dbReference type="InterPro" id="IPR048290">
    <property type="entry name" value="ZP_chr"/>
</dbReference>
<evidence type="ECO:0000313" key="11">
    <source>
        <dbReference type="Proteomes" id="UP001152622"/>
    </source>
</evidence>
<dbReference type="Pfam" id="PF00100">
    <property type="entry name" value="Zona_pellucida"/>
    <property type="match status" value="1"/>
</dbReference>
<dbReference type="PRINTS" id="PR00023">
    <property type="entry name" value="ZPELLUCIDA"/>
</dbReference>
<accession>A0A9Q1IWS6</accession>
<sequence length="896" mass="100955">MGHFLGFGMLWFLLLALGIGAQKHSVPRGIDLECLGNLIRFSLDGSQLWGHGLEADAFDGANFIPLTRKLASQCGYRMQSDPWGNVKLFASAQHCFFESNDDETFTVTARIRLSGSPVSEAAMYTVSKTCIYSVWASREIICNANYMEVSVIRRVPTTGDDFEKELTEYEGVDDGSDYEVDSPLKLWKVQFHTGGQTMTIEEAHNKGYGLAVSSTRALLRSPYNTPETATLDVSGVPMQVIKAHTFLKRKWMVKTLESSAACPTGGVTFTEEMITWRLPLKITPLLSSEHVTIIEYHMGIDGKRLDATTMAARNYRLTMTDSHIIVEIPMGSVDGYYKSQATDYQYYITYNIEPMLEMLWKETAMYDDTRYKVLFPIAIKMARPPFIQDNTVAEKRVFDLFVGSFRSDVALVNITFETGVISVAEANAQGFNVQEQLLPNGFKGYTMQVPFSDPVVRRENPTLDVTDYILSVTFGFVTLLENAPFSHPGILKSSLQDVVLPTVTGTCDLEYFYVNVAYGSQGHNFVVVVGQRELTPDIANEYRYTQNDTHFTIAVHFLAPDAVFEIVWASLLRSRLNVVLKNNRDWTLNDFSLSCSFPMTMIECFPNGTMTALAVKVESVPDLNLSHLTLRDSRCKPAYSDHIFAFFSFNVNSCGTTRKFINNYMIYENEVSLESGKVATAADQYLITISCSYGISITYTLPFNTMPNPEPVVDAAMGVLLVRMQLALDSSYLVFYLDEHYPVVKYLQEPLYFEVELMRSTDPQVELFLENCWATSEEERTSVPKWDLIVDGCQNLVDPYHTMFHPVSADARVHFRSHFKRFEVKMFSFVSEGVALKGQIFVHCDVVICDANSPTDSLCRGQCMNKQNTSATSKRDRRSTGNARVEQVSSRKIVLI</sequence>
<dbReference type="InterPro" id="IPR058876">
    <property type="entry name" value="Ig-like_ZP"/>
</dbReference>
<keyword evidence="8" id="KW-0732">Signal</keyword>